<protein>
    <submittedName>
        <fullName evidence="2">Predicted protein</fullName>
    </submittedName>
</protein>
<keyword evidence="3" id="KW-1185">Reference proteome</keyword>
<proteinExistence type="predicted"/>
<dbReference type="EMBL" id="GG738913">
    <property type="protein sequence ID" value="EFC37925.1"/>
    <property type="molecule type" value="Genomic_DNA"/>
</dbReference>
<evidence type="ECO:0000313" key="3">
    <source>
        <dbReference type="Proteomes" id="UP000006671"/>
    </source>
</evidence>
<evidence type="ECO:0000256" key="1">
    <source>
        <dbReference type="SAM" id="MobiDB-lite"/>
    </source>
</evidence>
<dbReference type="AlphaFoldDB" id="D2VZ40"/>
<accession>D2VZ40</accession>
<dbReference type="Proteomes" id="UP000006671">
    <property type="component" value="Unassembled WGS sequence"/>
</dbReference>
<feature type="compositionally biased region" description="Basic and acidic residues" evidence="1">
    <location>
        <begin position="104"/>
        <end position="114"/>
    </location>
</feature>
<reference evidence="2 3" key="1">
    <citation type="journal article" date="2010" name="Cell">
        <title>The genome of Naegleria gruberi illuminates early eukaryotic versatility.</title>
        <authorList>
            <person name="Fritz-Laylin L.K."/>
            <person name="Prochnik S.E."/>
            <person name="Ginger M.L."/>
            <person name="Dacks J.B."/>
            <person name="Carpenter M.L."/>
            <person name="Field M.C."/>
            <person name="Kuo A."/>
            <person name="Paredez A."/>
            <person name="Chapman J."/>
            <person name="Pham J."/>
            <person name="Shu S."/>
            <person name="Neupane R."/>
            <person name="Cipriano M."/>
            <person name="Mancuso J."/>
            <person name="Tu H."/>
            <person name="Salamov A."/>
            <person name="Lindquist E."/>
            <person name="Shapiro H."/>
            <person name="Lucas S."/>
            <person name="Grigoriev I.V."/>
            <person name="Cande W.Z."/>
            <person name="Fulton C."/>
            <person name="Rokhsar D.S."/>
            <person name="Dawson S.C."/>
        </authorList>
    </citation>
    <scope>NUCLEOTIDE SEQUENCE [LARGE SCALE GENOMIC DNA]</scope>
    <source>
        <strain evidence="2 3">NEG-M</strain>
    </source>
</reference>
<dbReference type="KEGG" id="ngr:NAEGRDRAFT_74349"/>
<feature type="region of interest" description="Disordered" evidence="1">
    <location>
        <begin position="104"/>
        <end position="146"/>
    </location>
</feature>
<evidence type="ECO:0000313" key="2">
    <source>
        <dbReference type="EMBL" id="EFC37925.1"/>
    </source>
</evidence>
<dbReference type="InParanoid" id="D2VZ40"/>
<dbReference type="VEuPathDB" id="AmoebaDB:NAEGRDRAFT_74349"/>
<dbReference type="InterPro" id="IPR017956">
    <property type="entry name" value="AT_hook_DNA-bd_motif"/>
</dbReference>
<organism evidence="3">
    <name type="scientific">Naegleria gruberi</name>
    <name type="common">Amoeba</name>
    <dbReference type="NCBI Taxonomy" id="5762"/>
    <lineage>
        <taxon>Eukaryota</taxon>
        <taxon>Discoba</taxon>
        <taxon>Heterolobosea</taxon>
        <taxon>Tetramitia</taxon>
        <taxon>Eutetramitia</taxon>
        <taxon>Vahlkampfiidae</taxon>
        <taxon>Naegleria</taxon>
    </lineage>
</organism>
<dbReference type="GO" id="GO:0003677">
    <property type="term" value="F:DNA binding"/>
    <property type="evidence" value="ECO:0007669"/>
    <property type="project" value="InterPro"/>
</dbReference>
<sequence length="146" mass="17073">MLLKLYIWLDQTVTIQPNNIFQPITSDYSNPSTNETFTFNQHPFMNNILVNNAFQPIPESPPNTSSFAPQTCFISAEKTTTNTLQDSKKRKHNESFPFVCHTVESMKEEEERKKAQPKRPRGRPRKHSFDDKLNDTSKRIKHIQHQ</sequence>
<feature type="compositionally biased region" description="Basic and acidic residues" evidence="1">
    <location>
        <begin position="127"/>
        <end position="138"/>
    </location>
</feature>
<dbReference type="RefSeq" id="XP_002670669.1">
    <property type="nucleotide sequence ID" value="XM_002670623.1"/>
</dbReference>
<dbReference type="GeneID" id="8863398"/>
<gene>
    <name evidence="2" type="ORF">NAEGRDRAFT_74349</name>
</gene>
<dbReference type="Pfam" id="PF02178">
    <property type="entry name" value="AT_hook"/>
    <property type="match status" value="1"/>
</dbReference>
<feature type="compositionally biased region" description="Basic residues" evidence="1">
    <location>
        <begin position="115"/>
        <end position="126"/>
    </location>
</feature>
<name>D2VZ40_NAEGR</name>